<evidence type="ECO:0000313" key="2">
    <source>
        <dbReference type="EMBL" id="AKD53844.1"/>
    </source>
</evidence>
<dbReference type="AlphaFoldDB" id="A0A0E3ZRU4"/>
<dbReference type="PATRIC" id="fig|1379870.5.peg.422"/>
<reference evidence="2 3" key="1">
    <citation type="journal article" date="2014" name="Curr. Microbiol.">
        <title>Spirosoma radiotolerans sp. nov., a gamma-radiation-resistant bacterium isolated from gamma ray-irradiated soil.</title>
        <authorList>
            <person name="Lee J.J."/>
            <person name="Srinivasan S."/>
            <person name="Lim S."/>
            <person name="Joe M."/>
            <person name="Im S."/>
            <person name="Bae S.I."/>
            <person name="Park K.R."/>
            <person name="Han J.H."/>
            <person name="Park S.H."/>
            <person name="Joo B.M."/>
            <person name="Park S.J."/>
            <person name="Kim M.K."/>
        </authorList>
    </citation>
    <scope>NUCLEOTIDE SEQUENCE [LARGE SCALE GENOMIC DNA]</scope>
    <source>
        <strain evidence="2 3">DG5A</strain>
    </source>
</reference>
<keyword evidence="1" id="KW-0812">Transmembrane</keyword>
<dbReference type="EMBL" id="CP010429">
    <property type="protein sequence ID" value="AKD53844.1"/>
    <property type="molecule type" value="Genomic_DNA"/>
</dbReference>
<dbReference type="KEGG" id="srd:SD10_01910"/>
<organism evidence="2 3">
    <name type="scientific">Spirosoma radiotolerans</name>
    <dbReference type="NCBI Taxonomy" id="1379870"/>
    <lineage>
        <taxon>Bacteria</taxon>
        <taxon>Pseudomonadati</taxon>
        <taxon>Bacteroidota</taxon>
        <taxon>Cytophagia</taxon>
        <taxon>Cytophagales</taxon>
        <taxon>Cytophagaceae</taxon>
        <taxon>Spirosoma</taxon>
    </lineage>
</organism>
<gene>
    <name evidence="2" type="ORF">SD10_01910</name>
</gene>
<keyword evidence="1" id="KW-0472">Membrane</keyword>
<proteinExistence type="predicted"/>
<keyword evidence="1" id="KW-1133">Transmembrane helix</keyword>
<dbReference type="Proteomes" id="UP000033054">
    <property type="component" value="Chromosome"/>
</dbReference>
<name>A0A0E3ZRU4_9BACT</name>
<dbReference type="OrthoDB" id="943220at2"/>
<evidence type="ECO:0000313" key="3">
    <source>
        <dbReference type="Proteomes" id="UP000033054"/>
    </source>
</evidence>
<accession>A0A0E3ZRU4</accession>
<feature type="transmembrane region" description="Helical" evidence="1">
    <location>
        <begin position="46"/>
        <end position="66"/>
    </location>
</feature>
<evidence type="ECO:0008006" key="4">
    <source>
        <dbReference type="Google" id="ProtNLM"/>
    </source>
</evidence>
<evidence type="ECO:0000256" key="1">
    <source>
        <dbReference type="SAM" id="Phobius"/>
    </source>
</evidence>
<sequence length="254" mass="28612">MPHSQKLVILSTGTKPSGWQWQNRQQQQKIADVSLLVTDHDGHLNFVMKIFLFVLFSAISLCTAFAQSTADTAATRKNSLKINPLSLVLGDVSVFYERMLTKRASLVGGVGFGSETYEYHNANNPLPSLFHYKRATLEYRHYFRRRPLSPTGFYAGVYGRYSGLTLDDYQFDNQGTIIRDPSGTLVRTTRQLYVWMPGAMAGIQTSTPRVVVDLFLGLHYQLPSSSPPLKSVLPEVMSRKGFTPRFGLTIGYRF</sequence>
<dbReference type="HOGENOM" id="CLU_1093755_0_0_10"/>
<keyword evidence="3" id="KW-1185">Reference proteome</keyword>
<protein>
    <recommendedName>
        <fullName evidence="4">DUF3575 domain-containing protein</fullName>
    </recommendedName>
</protein>